<sequence length="313" mass="35349">MAEFNFMGEPLQLPSNVVPDAFHDWGREVHDWQTQCSTLAHPEKGHFAYKDIKLVPTVGCEEDAVTVYGVEKCDVQRDASMLAYHGSGSYTITWRGNRVENESSHGPGKEVIREGDDLEVEQCLVHEQSRTRIRVCQHLRMRRHIRVFREAWEGPFRNGESLGGCAVGTAGFATEKPLHVSSLSGFWHAMLYSSNSLQNQLVKQQMCKTGGLSFSGEEIFERTLADSFLFLCLPKDMWTLLTRTDSGGTLVETGWLVNPDQCIVSRCEFEESGILKGVCLRHEKRLSAEEATRRGGSLRTSDWQDIEECIDEE</sequence>
<protein>
    <submittedName>
        <fullName evidence="1">Uncharacterized protein</fullName>
    </submittedName>
</protein>
<reference evidence="1 2" key="2">
    <citation type="journal article" date="2018" name="Plant J.">
        <title>The Physcomitrella patens chromosome-scale assembly reveals moss genome structure and evolution.</title>
        <authorList>
            <person name="Lang D."/>
            <person name="Ullrich K.K."/>
            <person name="Murat F."/>
            <person name="Fuchs J."/>
            <person name="Jenkins J."/>
            <person name="Haas F.B."/>
            <person name="Piednoel M."/>
            <person name="Gundlach H."/>
            <person name="Van Bel M."/>
            <person name="Meyberg R."/>
            <person name="Vives C."/>
            <person name="Morata J."/>
            <person name="Symeonidi A."/>
            <person name="Hiss M."/>
            <person name="Muchero W."/>
            <person name="Kamisugi Y."/>
            <person name="Saleh O."/>
            <person name="Blanc G."/>
            <person name="Decker E.L."/>
            <person name="van Gessel N."/>
            <person name="Grimwood J."/>
            <person name="Hayes R.D."/>
            <person name="Graham S.W."/>
            <person name="Gunter L.E."/>
            <person name="McDaniel S.F."/>
            <person name="Hoernstein S.N.W."/>
            <person name="Larsson A."/>
            <person name="Li F.W."/>
            <person name="Perroud P.F."/>
            <person name="Phillips J."/>
            <person name="Ranjan P."/>
            <person name="Rokshar D.S."/>
            <person name="Rothfels C.J."/>
            <person name="Schneider L."/>
            <person name="Shu S."/>
            <person name="Stevenson D.W."/>
            <person name="Thummler F."/>
            <person name="Tillich M."/>
            <person name="Villarreal Aguilar J.C."/>
            <person name="Widiez T."/>
            <person name="Wong G.K."/>
            <person name="Wymore A."/>
            <person name="Zhang Y."/>
            <person name="Zimmer A.D."/>
            <person name="Quatrano R.S."/>
            <person name="Mayer K.F.X."/>
            <person name="Goodstein D."/>
            <person name="Casacuberta J.M."/>
            <person name="Vandepoele K."/>
            <person name="Reski R."/>
            <person name="Cuming A.C."/>
            <person name="Tuskan G.A."/>
            <person name="Maumus F."/>
            <person name="Salse J."/>
            <person name="Schmutz J."/>
            <person name="Rensing S.A."/>
        </authorList>
    </citation>
    <scope>NUCLEOTIDE SEQUENCE [LARGE SCALE GENOMIC DNA]</scope>
    <source>
        <strain evidence="1 2">cv. Gransden 2004</strain>
    </source>
</reference>
<organism evidence="1 2">
    <name type="scientific">Physcomitrium patens</name>
    <name type="common">Spreading-leaved earth moss</name>
    <name type="synonym">Physcomitrella patens</name>
    <dbReference type="NCBI Taxonomy" id="3218"/>
    <lineage>
        <taxon>Eukaryota</taxon>
        <taxon>Viridiplantae</taxon>
        <taxon>Streptophyta</taxon>
        <taxon>Embryophyta</taxon>
        <taxon>Bryophyta</taxon>
        <taxon>Bryophytina</taxon>
        <taxon>Bryopsida</taxon>
        <taxon>Funariidae</taxon>
        <taxon>Funariales</taxon>
        <taxon>Funariaceae</taxon>
        <taxon>Physcomitrium</taxon>
    </lineage>
</organism>
<dbReference type="EnsemblPlants" id="Pp3c2_4700V3.4">
    <property type="protein sequence ID" value="Pp3c2_4700V3.4"/>
    <property type="gene ID" value="Pp3c2_4700"/>
</dbReference>
<dbReference type="Gramene" id="Pp3c2_4700V3.2">
    <property type="protein sequence ID" value="Pp3c2_4700V3.2"/>
    <property type="gene ID" value="Pp3c2_4700"/>
</dbReference>
<dbReference type="EMBL" id="ABEU02000002">
    <property type="status" value="NOT_ANNOTATED_CDS"/>
    <property type="molecule type" value="Genomic_DNA"/>
</dbReference>
<dbReference type="Proteomes" id="UP000006727">
    <property type="component" value="Chromosome 2"/>
</dbReference>
<gene>
    <name evidence="1" type="primary">LOC112295161</name>
</gene>
<dbReference type="EnsemblPlants" id="Pp3c2_4700V3.3">
    <property type="protein sequence ID" value="Pp3c2_4700V3.3"/>
    <property type="gene ID" value="Pp3c2_4700"/>
</dbReference>
<reference evidence="1" key="3">
    <citation type="submission" date="2020-12" db="UniProtKB">
        <authorList>
            <consortium name="EnsemblPlants"/>
        </authorList>
    </citation>
    <scope>IDENTIFICATION</scope>
</reference>
<name>A0A7I4D878_PHYPA</name>
<keyword evidence="2" id="KW-1185">Reference proteome</keyword>
<accession>A0A7I4D878</accession>
<evidence type="ECO:0000313" key="2">
    <source>
        <dbReference type="Proteomes" id="UP000006727"/>
    </source>
</evidence>
<proteinExistence type="predicted"/>
<reference evidence="1 2" key="1">
    <citation type="journal article" date="2008" name="Science">
        <title>The Physcomitrella genome reveals evolutionary insights into the conquest of land by plants.</title>
        <authorList>
            <person name="Rensing S."/>
            <person name="Lang D."/>
            <person name="Zimmer A."/>
            <person name="Terry A."/>
            <person name="Salamov A."/>
            <person name="Shapiro H."/>
            <person name="Nishiyama T."/>
            <person name="Perroud P.-F."/>
            <person name="Lindquist E."/>
            <person name="Kamisugi Y."/>
            <person name="Tanahashi T."/>
            <person name="Sakakibara K."/>
            <person name="Fujita T."/>
            <person name="Oishi K."/>
            <person name="Shin-I T."/>
            <person name="Kuroki Y."/>
            <person name="Toyoda A."/>
            <person name="Suzuki Y."/>
            <person name="Hashimoto A."/>
            <person name="Yamaguchi K."/>
            <person name="Sugano A."/>
            <person name="Kohara Y."/>
            <person name="Fujiyama A."/>
            <person name="Anterola A."/>
            <person name="Aoki S."/>
            <person name="Ashton N."/>
            <person name="Barbazuk W.B."/>
            <person name="Barker E."/>
            <person name="Bennetzen J."/>
            <person name="Bezanilla M."/>
            <person name="Blankenship R."/>
            <person name="Cho S.H."/>
            <person name="Dutcher S."/>
            <person name="Estelle M."/>
            <person name="Fawcett J.A."/>
            <person name="Gundlach H."/>
            <person name="Hanada K."/>
            <person name="Heyl A."/>
            <person name="Hicks K.A."/>
            <person name="Hugh J."/>
            <person name="Lohr M."/>
            <person name="Mayer K."/>
            <person name="Melkozernov A."/>
            <person name="Murata T."/>
            <person name="Nelson D."/>
            <person name="Pils B."/>
            <person name="Prigge M."/>
            <person name="Reiss B."/>
            <person name="Renner T."/>
            <person name="Rombauts S."/>
            <person name="Rushton P."/>
            <person name="Sanderfoot A."/>
            <person name="Schween G."/>
            <person name="Shiu S.-H."/>
            <person name="Stueber K."/>
            <person name="Theodoulou F.L."/>
            <person name="Tu H."/>
            <person name="Van de Peer Y."/>
            <person name="Verrier P.J."/>
            <person name="Waters E."/>
            <person name="Wood A."/>
            <person name="Yang L."/>
            <person name="Cove D."/>
            <person name="Cuming A."/>
            <person name="Hasebe M."/>
            <person name="Lucas S."/>
            <person name="Mishler D.B."/>
            <person name="Reski R."/>
            <person name="Grigoriev I."/>
            <person name="Quatrano R.S."/>
            <person name="Boore J.L."/>
        </authorList>
    </citation>
    <scope>NUCLEOTIDE SEQUENCE [LARGE SCALE GENOMIC DNA]</scope>
    <source>
        <strain evidence="1 2">cv. Gransden 2004</strain>
    </source>
</reference>
<dbReference type="Gramene" id="Pp3c2_4700V3.4">
    <property type="protein sequence ID" value="Pp3c2_4700V3.4"/>
    <property type="gene ID" value="Pp3c2_4700"/>
</dbReference>
<evidence type="ECO:0000313" key="1">
    <source>
        <dbReference type="EnsemblPlants" id="Pp3c2_4700V3.3"/>
    </source>
</evidence>
<dbReference type="AlphaFoldDB" id="A0A7I4D878"/>
<dbReference type="Gramene" id="Pp3c2_4700V3.3">
    <property type="protein sequence ID" value="Pp3c2_4700V3.3"/>
    <property type="gene ID" value="Pp3c2_4700"/>
</dbReference>
<dbReference type="EnsemblPlants" id="Pp3c2_4700V3.2">
    <property type="protein sequence ID" value="Pp3c2_4700V3.2"/>
    <property type="gene ID" value="Pp3c2_4700"/>
</dbReference>